<accession>A0A846QUI0</accession>
<comment type="caution">
    <text evidence="3">The sequence shown here is derived from an EMBL/GenBank/DDBJ whole genome shotgun (WGS) entry which is preliminary data.</text>
</comment>
<feature type="region of interest" description="Disordered" evidence="1">
    <location>
        <begin position="97"/>
        <end position="120"/>
    </location>
</feature>
<proteinExistence type="predicted"/>
<dbReference type="Pfam" id="PF19135">
    <property type="entry name" value="DUF5818"/>
    <property type="match status" value="1"/>
</dbReference>
<sequence length="120" mass="13139">MRMTLGRTGRLVMSLAAFVVLALGATVAQAEEVFRGIVFEAETGLVLGTDDDMVFVLEGRDMSRYVDAYVLVGGNVRVEEDGTQVLDVTRVEFEPETPVQNDDAPYFDELQPPAVEANPQ</sequence>
<reference evidence="3 4" key="1">
    <citation type="submission" date="2020-03" db="EMBL/GenBank/DDBJ databases">
        <title>Genomic Encyclopedia of Type Strains, Phase IV (KMG-IV): sequencing the most valuable type-strain genomes for metagenomic binning, comparative biology and taxonomic classification.</title>
        <authorList>
            <person name="Goeker M."/>
        </authorList>
    </citation>
    <scope>NUCLEOTIDE SEQUENCE [LARGE SCALE GENOMIC DNA]</scope>
    <source>
        <strain evidence="3 4">DSM 24233</strain>
    </source>
</reference>
<gene>
    <name evidence="3" type="ORF">GGQ74_001972</name>
</gene>
<keyword evidence="4" id="KW-1185">Reference proteome</keyword>
<feature type="chain" id="PRO_5032863738" evidence="2">
    <location>
        <begin position="31"/>
        <end position="120"/>
    </location>
</feature>
<evidence type="ECO:0000313" key="3">
    <source>
        <dbReference type="EMBL" id="NJB68299.1"/>
    </source>
</evidence>
<dbReference type="EMBL" id="JAATJA010000002">
    <property type="protein sequence ID" value="NJB68299.1"/>
    <property type="molecule type" value="Genomic_DNA"/>
</dbReference>
<evidence type="ECO:0000256" key="2">
    <source>
        <dbReference type="SAM" id="SignalP"/>
    </source>
</evidence>
<keyword evidence="2" id="KW-0732">Signal</keyword>
<organism evidence="3 4">
    <name type="scientific">Desulfobaculum xiamenense</name>
    <dbReference type="NCBI Taxonomy" id="995050"/>
    <lineage>
        <taxon>Bacteria</taxon>
        <taxon>Pseudomonadati</taxon>
        <taxon>Thermodesulfobacteriota</taxon>
        <taxon>Desulfovibrionia</taxon>
        <taxon>Desulfovibrionales</taxon>
        <taxon>Desulfovibrionaceae</taxon>
        <taxon>Desulfobaculum</taxon>
    </lineage>
</organism>
<evidence type="ECO:0000313" key="4">
    <source>
        <dbReference type="Proteomes" id="UP000580856"/>
    </source>
</evidence>
<protein>
    <submittedName>
        <fullName evidence="3">Uncharacterized protein</fullName>
    </submittedName>
</protein>
<name>A0A846QUI0_9BACT</name>
<feature type="signal peptide" evidence="2">
    <location>
        <begin position="1"/>
        <end position="30"/>
    </location>
</feature>
<evidence type="ECO:0000256" key="1">
    <source>
        <dbReference type="SAM" id="MobiDB-lite"/>
    </source>
</evidence>
<dbReference type="InterPro" id="IPR043856">
    <property type="entry name" value="DUF5818"/>
</dbReference>
<dbReference type="AlphaFoldDB" id="A0A846QUI0"/>
<dbReference type="RefSeq" id="WP_167941378.1">
    <property type="nucleotide sequence ID" value="NZ_JAATJA010000002.1"/>
</dbReference>
<dbReference type="Proteomes" id="UP000580856">
    <property type="component" value="Unassembled WGS sequence"/>
</dbReference>